<reference evidence="1" key="1">
    <citation type="journal article" date="2015" name="Nature">
        <title>Complex archaea that bridge the gap between prokaryotes and eukaryotes.</title>
        <authorList>
            <person name="Spang A."/>
            <person name="Saw J.H."/>
            <person name="Jorgensen S.L."/>
            <person name="Zaremba-Niedzwiedzka K."/>
            <person name="Martijn J."/>
            <person name="Lind A.E."/>
            <person name="van Eijk R."/>
            <person name="Schleper C."/>
            <person name="Guy L."/>
            <person name="Ettema T.J."/>
        </authorList>
    </citation>
    <scope>NUCLEOTIDE SEQUENCE</scope>
</reference>
<comment type="caution">
    <text evidence="1">The sequence shown here is derived from an EMBL/GenBank/DDBJ whole genome shotgun (WGS) entry which is preliminary data.</text>
</comment>
<dbReference type="EMBL" id="LAZR01045627">
    <property type="protein sequence ID" value="KKK98414.1"/>
    <property type="molecule type" value="Genomic_DNA"/>
</dbReference>
<evidence type="ECO:0000313" key="1">
    <source>
        <dbReference type="EMBL" id="KKK98414.1"/>
    </source>
</evidence>
<name>A0A0F9C7S0_9ZZZZ</name>
<protein>
    <submittedName>
        <fullName evidence="1">Uncharacterized protein</fullName>
    </submittedName>
</protein>
<proteinExistence type="predicted"/>
<organism evidence="1">
    <name type="scientific">marine sediment metagenome</name>
    <dbReference type="NCBI Taxonomy" id="412755"/>
    <lineage>
        <taxon>unclassified sequences</taxon>
        <taxon>metagenomes</taxon>
        <taxon>ecological metagenomes</taxon>
    </lineage>
</organism>
<accession>A0A0F9C7S0</accession>
<sequence length="109" mass="12859">MKSWLLRLTEPWREEQAALDLEWRVFARKHNAAGKRPECWYPGIEEDGWELDPMQKVALVDAHEVSPNYLRDMHKKWVNTDAGIAAVERARNLRFSNKKDTVEKGKEIR</sequence>
<gene>
    <name evidence="1" type="ORF">LCGC14_2643000</name>
</gene>
<dbReference type="AlphaFoldDB" id="A0A0F9C7S0"/>